<dbReference type="InterPro" id="IPR045053">
    <property type="entry name" value="MAN-like"/>
</dbReference>
<dbReference type="InterPro" id="IPR017853">
    <property type="entry name" value="GH"/>
</dbReference>
<reference evidence="11 12" key="1">
    <citation type="journal article" date="2024" name="Science">
        <title>Giant polyketide synthase enzymes in the biosynthesis of giant marine polyether toxins.</title>
        <authorList>
            <person name="Fallon T.R."/>
            <person name="Shende V.V."/>
            <person name="Wierzbicki I.H."/>
            <person name="Pendleton A.L."/>
            <person name="Watervoot N.F."/>
            <person name="Auber R.P."/>
            <person name="Gonzalez D.J."/>
            <person name="Wisecaver J.H."/>
            <person name="Moore B.S."/>
        </authorList>
    </citation>
    <scope>NUCLEOTIDE SEQUENCE [LARGE SCALE GENOMIC DNA]</scope>
    <source>
        <strain evidence="11 12">12B1</strain>
    </source>
</reference>
<evidence type="ECO:0000313" key="11">
    <source>
        <dbReference type="EMBL" id="KAL1519690.1"/>
    </source>
</evidence>
<comment type="subcellular location">
    <subcellularLocation>
        <location evidence="2">Secreted</location>
    </subcellularLocation>
</comment>
<gene>
    <name evidence="11" type="ORF">AB1Y20_023200</name>
</gene>
<sequence length="803" mass="87661">MRRALAGLLFIRGVQRQAAERIDCNVLYQTRKDAGLESPPRTCSELSLQECERYYVFVHRAFEKCVREQRTCAHGPIVDCIEPPPPLPPNFPPGPPPSSPPLLPPSPPRFPPPTPRPPPRPPAPPAPPSEPPSPTRPPAIPPHPSIPPDSFVHAREKNLVILGEEFRFMGANIPWLLTEIMEGRENNAGAMMGKCVALGITVIRTWGFRDGEAGMTPPPLQFRPSGFDETTFRALDKLVLIARRHGIRLVLPLLNYGSEGGGIAQYHRWAASAPKYTGPSNTIDWSYARSWNAEHSSCPRFYLDSVSTDLYLWMAKTLTGRVNHLTNVAYRDDPTIMMWELCNGCRCPGELGANTSLVQWMTRVAPQVKAFAPRQLLSTGGEGLMGAYSNKDPLRAWMRTQGADFLHTESIVGIDVAVYQARLNKWAAEKFVLVEVPTDLLTPRLRDWIAQHDRVAEAIRKPVLLEALGLEAPTSDHTMRNLVLRSLLEHINEHSHTSGILLWKFELSSRPVAHFESEDLFVGSVMDAGLSNILLKEDPGTWRPIQMPGPPPIAPRRPPPPSPEPSAPPPPNPPHPITPRHPPPTAPPPPPPPSAPPALPPKFTTIRSGSCASNSMFDMGEIDCQRYAKYVQLPYMVVFEVAEHFGCNVWRHAVEFNAYIGDQQGDECVGVDVACLCKPAYRSSAAARAATASIGAAEPPEFSSSTATAISTHAFVAATMPSPAPTSPSSGATTLAAVATASERRPSLSTLTSKYPTSLKPPLTRATHAITAPTSDTADGTLSGAQHVRQCAFHSPNAELSFY</sequence>
<dbReference type="InterPro" id="IPR001547">
    <property type="entry name" value="Glyco_hydro_5"/>
</dbReference>
<name>A0AB34JCG2_PRYPA</name>
<evidence type="ECO:0000256" key="7">
    <source>
        <dbReference type="ARBA" id="ARBA00022801"/>
    </source>
</evidence>
<dbReference type="EMBL" id="JBGBPQ010000009">
    <property type="protein sequence ID" value="KAL1519690.1"/>
    <property type="molecule type" value="Genomic_DNA"/>
</dbReference>
<protein>
    <recommendedName>
        <fullName evidence="4">mannan endo-1,4-beta-mannosidase</fullName>
        <ecNumber evidence="4">3.2.1.78</ecNumber>
    </recommendedName>
</protein>
<feature type="compositionally biased region" description="Low complexity" evidence="9">
    <location>
        <begin position="721"/>
        <end position="737"/>
    </location>
</feature>
<evidence type="ECO:0000256" key="2">
    <source>
        <dbReference type="ARBA" id="ARBA00004613"/>
    </source>
</evidence>
<evidence type="ECO:0000256" key="9">
    <source>
        <dbReference type="SAM" id="MobiDB-lite"/>
    </source>
</evidence>
<feature type="compositionally biased region" description="Pro residues" evidence="9">
    <location>
        <begin position="85"/>
        <end position="147"/>
    </location>
</feature>
<evidence type="ECO:0000256" key="3">
    <source>
        <dbReference type="ARBA" id="ARBA00005641"/>
    </source>
</evidence>
<comment type="caution">
    <text evidence="11">The sequence shown here is derived from an EMBL/GenBank/DDBJ whole genome shotgun (WGS) entry which is preliminary data.</text>
</comment>
<feature type="region of interest" description="Disordered" evidence="9">
    <location>
        <begin position="721"/>
        <end position="766"/>
    </location>
</feature>
<comment type="catalytic activity">
    <reaction evidence="1">
        <text>Random hydrolysis of (1-&gt;4)-beta-D-mannosidic linkages in mannans, galactomannans and glucomannans.</text>
        <dbReference type="EC" id="3.2.1.78"/>
    </reaction>
</comment>
<evidence type="ECO:0000256" key="1">
    <source>
        <dbReference type="ARBA" id="ARBA00001678"/>
    </source>
</evidence>
<keyword evidence="12" id="KW-1185">Reference proteome</keyword>
<keyword evidence="6" id="KW-0732">Signal</keyword>
<keyword evidence="5" id="KW-0964">Secreted</keyword>
<dbReference type="AlphaFoldDB" id="A0AB34JCG2"/>
<dbReference type="SUPFAM" id="SSF51445">
    <property type="entry name" value="(Trans)glycosidases"/>
    <property type="match status" value="1"/>
</dbReference>
<dbReference type="Proteomes" id="UP001515480">
    <property type="component" value="Unassembled WGS sequence"/>
</dbReference>
<dbReference type="PANTHER" id="PTHR31451">
    <property type="match status" value="1"/>
</dbReference>
<evidence type="ECO:0000313" key="12">
    <source>
        <dbReference type="Proteomes" id="UP001515480"/>
    </source>
</evidence>
<evidence type="ECO:0000256" key="4">
    <source>
        <dbReference type="ARBA" id="ARBA00012706"/>
    </source>
</evidence>
<dbReference type="EC" id="3.2.1.78" evidence="4"/>
<evidence type="ECO:0000256" key="8">
    <source>
        <dbReference type="ARBA" id="ARBA00023295"/>
    </source>
</evidence>
<evidence type="ECO:0000256" key="5">
    <source>
        <dbReference type="ARBA" id="ARBA00022525"/>
    </source>
</evidence>
<evidence type="ECO:0000259" key="10">
    <source>
        <dbReference type="Pfam" id="PF26410"/>
    </source>
</evidence>
<dbReference type="GO" id="GO:0005576">
    <property type="term" value="C:extracellular region"/>
    <property type="evidence" value="ECO:0007669"/>
    <property type="project" value="UniProtKB-SubCell"/>
</dbReference>
<feature type="compositionally biased region" description="Pro residues" evidence="9">
    <location>
        <begin position="547"/>
        <end position="600"/>
    </location>
</feature>
<organism evidence="11 12">
    <name type="scientific">Prymnesium parvum</name>
    <name type="common">Toxic golden alga</name>
    <dbReference type="NCBI Taxonomy" id="97485"/>
    <lineage>
        <taxon>Eukaryota</taxon>
        <taxon>Haptista</taxon>
        <taxon>Haptophyta</taxon>
        <taxon>Prymnesiophyceae</taxon>
        <taxon>Prymnesiales</taxon>
        <taxon>Prymnesiaceae</taxon>
        <taxon>Prymnesium</taxon>
    </lineage>
</organism>
<feature type="compositionally biased region" description="Polar residues" evidence="9">
    <location>
        <begin position="747"/>
        <end position="756"/>
    </location>
</feature>
<keyword evidence="8" id="KW-0326">Glycosidase</keyword>
<dbReference type="Gene3D" id="3.20.20.80">
    <property type="entry name" value="Glycosidases"/>
    <property type="match status" value="1"/>
</dbReference>
<dbReference type="GO" id="GO:0016985">
    <property type="term" value="F:mannan endo-1,4-beta-mannosidase activity"/>
    <property type="evidence" value="ECO:0007669"/>
    <property type="project" value="UniProtKB-EC"/>
</dbReference>
<keyword evidence="7" id="KW-0378">Hydrolase</keyword>
<dbReference type="Pfam" id="PF26410">
    <property type="entry name" value="GH5_mannosidase"/>
    <property type="match status" value="1"/>
</dbReference>
<accession>A0AB34JCG2</accession>
<evidence type="ECO:0000256" key="6">
    <source>
        <dbReference type="ARBA" id="ARBA00022729"/>
    </source>
</evidence>
<comment type="similarity">
    <text evidence="3">Belongs to the glycosyl hydrolase 5 (cellulase A) family.</text>
</comment>
<feature type="domain" description="Glycoside hydrolase family 5" evidence="10">
    <location>
        <begin position="192"/>
        <end position="478"/>
    </location>
</feature>
<feature type="region of interest" description="Disordered" evidence="9">
    <location>
        <begin position="85"/>
        <end position="149"/>
    </location>
</feature>
<proteinExistence type="inferred from homology"/>
<feature type="region of interest" description="Disordered" evidence="9">
    <location>
        <begin position="541"/>
        <end position="604"/>
    </location>
</feature>
<dbReference type="PANTHER" id="PTHR31451:SF39">
    <property type="entry name" value="MANNAN ENDO-1,4-BETA-MANNOSIDASE 1"/>
    <property type="match status" value="1"/>
</dbReference>